<comment type="caution">
    <text evidence="6">The sequence shown here is derived from an EMBL/GenBank/DDBJ whole genome shotgun (WGS) entry which is preliminary data.</text>
</comment>
<organism evidence="6 7">
    <name type="scientific">Neptuniibacter pectenicola</name>
    <dbReference type="NCBI Taxonomy" id="1806669"/>
    <lineage>
        <taxon>Bacteria</taxon>
        <taxon>Pseudomonadati</taxon>
        <taxon>Pseudomonadota</taxon>
        <taxon>Gammaproteobacteria</taxon>
        <taxon>Oceanospirillales</taxon>
        <taxon>Oceanospirillaceae</taxon>
        <taxon>Neptuniibacter</taxon>
    </lineage>
</organism>
<evidence type="ECO:0000256" key="1">
    <source>
        <dbReference type="ARBA" id="ARBA00004514"/>
    </source>
</evidence>
<keyword evidence="2" id="KW-0963">Cytoplasm</keyword>
<evidence type="ECO:0000256" key="4">
    <source>
        <dbReference type="ARBA" id="ARBA00023186"/>
    </source>
</evidence>
<keyword evidence="3" id="KW-1005">Bacterial flagellum biogenesis</keyword>
<keyword evidence="4" id="KW-0143">Chaperone</keyword>
<dbReference type="Gene3D" id="1.20.58.380">
    <property type="entry name" value="Flagellar protein flit"/>
    <property type="match status" value="1"/>
</dbReference>
<keyword evidence="7" id="KW-1185">Reference proteome</keyword>
<evidence type="ECO:0000256" key="5">
    <source>
        <dbReference type="ARBA" id="ARBA00093797"/>
    </source>
</evidence>
<proteinExistence type="predicted"/>
<dbReference type="InterPro" id="IPR008622">
    <property type="entry name" value="FliT"/>
</dbReference>
<protein>
    <recommendedName>
        <fullName evidence="5">Flagellar protein FliT</fullName>
    </recommendedName>
</protein>
<dbReference type="EMBL" id="JBBMRA010000007">
    <property type="protein sequence ID" value="MEM5536605.1"/>
    <property type="molecule type" value="Genomic_DNA"/>
</dbReference>
<reference evidence="6 7" key="1">
    <citation type="submission" date="2024-03" db="EMBL/GenBank/DDBJ databases">
        <title>Community enrichment and isolation of bacterial strains for fucoidan degradation.</title>
        <authorList>
            <person name="Sichert A."/>
        </authorList>
    </citation>
    <scope>NUCLEOTIDE SEQUENCE [LARGE SCALE GENOMIC DNA]</scope>
    <source>
        <strain evidence="6 7">AS76</strain>
    </source>
</reference>
<comment type="subcellular location">
    <subcellularLocation>
        <location evidence="1">Cytoplasm</location>
        <location evidence="1">Cytosol</location>
    </subcellularLocation>
</comment>
<evidence type="ECO:0000313" key="6">
    <source>
        <dbReference type="EMBL" id="MEM5536605.1"/>
    </source>
</evidence>
<dbReference type="RefSeq" id="WP_339890876.1">
    <property type="nucleotide sequence ID" value="NZ_CAXBCE010000011.1"/>
</dbReference>
<evidence type="ECO:0000313" key="7">
    <source>
        <dbReference type="Proteomes" id="UP001449225"/>
    </source>
</evidence>
<evidence type="ECO:0000256" key="2">
    <source>
        <dbReference type="ARBA" id="ARBA00022490"/>
    </source>
</evidence>
<evidence type="ECO:0000256" key="3">
    <source>
        <dbReference type="ARBA" id="ARBA00022795"/>
    </source>
</evidence>
<accession>A0ABU9TSD3</accession>
<dbReference type="Pfam" id="PF05400">
    <property type="entry name" value="FliT"/>
    <property type="match status" value="1"/>
</dbReference>
<gene>
    <name evidence="6" type="ORF">WNY58_09420</name>
</gene>
<dbReference type="Proteomes" id="UP001449225">
    <property type="component" value="Unassembled WGS sequence"/>
</dbReference>
<name>A0ABU9TSD3_9GAMM</name>
<sequence>MNALIKLAEEALEQSTHMETCAQQGKWDELTDVQAVHTKTVETIMLTEAEEDIKAQLRTLLLEIKATNNRTISLANDFKKTLVKEKKTLGQGAKMQKMLNALK</sequence>